<feature type="domain" description="Flavodoxin-like" evidence="2">
    <location>
        <begin position="27"/>
        <end position="152"/>
    </location>
</feature>
<evidence type="ECO:0000313" key="4">
    <source>
        <dbReference type="Proteomes" id="UP001230188"/>
    </source>
</evidence>
<sequence>MVLVILVIIASVVVVVRRVRRKRGEAVVVVYGTTKGRAREVANELAAGLSRPSIIVDAARDEIRWEIPRDIVVIVATYDGLAPEGTRQTFADLEEASADFRVDAALTGKKYSILGTIDGHLRRFGGARVACEFLDDCKNDRAKEARWMKRTIKAMESLQNTLTPSLPPNREKPDIGDTVQQQGRGKLLYLVREQLAVASFFLFEAPRSAFGQRRQAAF</sequence>
<dbReference type="PROSITE" id="PS50902">
    <property type="entry name" value="FLAVODOXIN_LIKE"/>
    <property type="match status" value="1"/>
</dbReference>
<proteinExistence type="predicted"/>
<feature type="signal peptide" evidence="1">
    <location>
        <begin position="1"/>
        <end position="18"/>
    </location>
</feature>
<dbReference type="Pfam" id="PF00258">
    <property type="entry name" value="Flavodoxin_1"/>
    <property type="match status" value="1"/>
</dbReference>
<dbReference type="SUPFAM" id="SSF52218">
    <property type="entry name" value="Flavoproteins"/>
    <property type="match status" value="1"/>
</dbReference>
<gene>
    <name evidence="3" type="ORF">CTAYLR_002114</name>
</gene>
<keyword evidence="1" id="KW-0732">Signal</keyword>
<evidence type="ECO:0000259" key="2">
    <source>
        <dbReference type="PROSITE" id="PS50902"/>
    </source>
</evidence>
<dbReference type="Gene3D" id="3.40.50.360">
    <property type="match status" value="1"/>
</dbReference>
<accession>A0AAD7UME3</accession>
<protein>
    <recommendedName>
        <fullName evidence="2">Flavodoxin-like domain-containing protein</fullName>
    </recommendedName>
</protein>
<feature type="chain" id="PRO_5042048441" description="Flavodoxin-like domain-containing protein" evidence="1">
    <location>
        <begin position="19"/>
        <end position="218"/>
    </location>
</feature>
<dbReference type="EMBL" id="JAQMWT010000044">
    <property type="protein sequence ID" value="KAJ8612661.1"/>
    <property type="molecule type" value="Genomic_DNA"/>
</dbReference>
<dbReference type="InterPro" id="IPR029039">
    <property type="entry name" value="Flavoprotein-like_sf"/>
</dbReference>
<organism evidence="3 4">
    <name type="scientific">Chrysophaeum taylorii</name>
    <dbReference type="NCBI Taxonomy" id="2483200"/>
    <lineage>
        <taxon>Eukaryota</taxon>
        <taxon>Sar</taxon>
        <taxon>Stramenopiles</taxon>
        <taxon>Ochrophyta</taxon>
        <taxon>Pelagophyceae</taxon>
        <taxon>Pelagomonadales</taxon>
        <taxon>Pelagomonadaceae</taxon>
        <taxon>Chrysophaeum</taxon>
    </lineage>
</organism>
<dbReference type="InterPro" id="IPR008254">
    <property type="entry name" value="Flavodoxin/NO_synth"/>
</dbReference>
<keyword evidence="4" id="KW-1185">Reference proteome</keyword>
<dbReference type="GO" id="GO:0010181">
    <property type="term" value="F:FMN binding"/>
    <property type="evidence" value="ECO:0007669"/>
    <property type="project" value="InterPro"/>
</dbReference>
<evidence type="ECO:0000256" key="1">
    <source>
        <dbReference type="SAM" id="SignalP"/>
    </source>
</evidence>
<name>A0AAD7UME3_9STRA</name>
<comment type="caution">
    <text evidence="3">The sequence shown here is derived from an EMBL/GenBank/DDBJ whole genome shotgun (WGS) entry which is preliminary data.</text>
</comment>
<evidence type="ECO:0000313" key="3">
    <source>
        <dbReference type="EMBL" id="KAJ8612661.1"/>
    </source>
</evidence>
<dbReference type="Proteomes" id="UP001230188">
    <property type="component" value="Unassembled WGS sequence"/>
</dbReference>
<dbReference type="AlphaFoldDB" id="A0AAD7UME3"/>
<reference evidence="3" key="1">
    <citation type="submission" date="2023-01" db="EMBL/GenBank/DDBJ databases">
        <title>Metagenome sequencing of chrysophaentin producing Chrysophaeum taylorii.</title>
        <authorList>
            <person name="Davison J."/>
            <person name="Bewley C."/>
        </authorList>
    </citation>
    <scope>NUCLEOTIDE SEQUENCE</scope>
    <source>
        <strain evidence="3">NIES-1699</strain>
    </source>
</reference>